<proteinExistence type="predicted"/>
<protein>
    <recommendedName>
        <fullName evidence="3">Ubiquitinyl hydrolase 1</fullName>
    </recommendedName>
</protein>
<evidence type="ECO:0000313" key="2">
    <source>
        <dbReference type="Proteomes" id="UP001222027"/>
    </source>
</evidence>
<accession>A0AAV8QBB9</accession>
<dbReference type="EMBL" id="JAQQAF010000006">
    <property type="protein sequence ID" value="KAJ8475676.1"/>
    <property type="molecule type" value="Genomic_DNA"/>
</dbReference>
<dbReference type="Proteomes" id="UP001222027">
    <property type="component" value="Unassembled WGS sequence"/>
</dbReference>
<dbReference type="InterPro" id="IPR042468">
    <property type="entry name" value="Peptidase_C65_otubain_sub1"/>
</dbReference>
<dbReference type="AlphaFoldDB" id="A0AAV8QBB9"/>
<dbReference type="Gene3D" id="3.30.200.60">
    <property type="entry name" value="Peptidase C65 Otubain, subdomain 1"/>
    <property type="match status" value="1"/>
</dbReference>
<dbReference type="Pfam" id="PF10275">
    <property type="entry name" value="Peptidase_C65"/>
    <property type="match status" value="1"/>
</dbReference>
<dbReference type="InterPro" id="IPR019400">
    <property type="entry name" value="Peptidase_C65_otubain"/>
</dbReference>
<reference evidence="1 2" key="1">
    <citation type="submission" date="2022-12" db="EMBL/GenBank/DDBJ databases">
        <title>Chromosome-scale assembly of the Ensete ventricosum genome.</title>
        <authorList>
            <person name="Dussert Y."/>
            <person name="Stocks J."/>
            <person name="Wendawek A."/>
            <person name="Woldeyes F."/>
            <person name="Nichols R.A."/>
            <person name="Borrell J.S."/>
        </authorList>
    </citation>
    <scope>NUCLEOTIDE SEQUENCE [LARGE SCALE GENOMIC DNA]</scope>
    <source>
        <strain evidence="2">cv. Maze</strain>
        <tissue evidence="1">Seeds</tissue>
    </source>
</reference>
<sequence length="234" mass="25570">MWSRGCSCFGGLVPEGNPPGGDDRGPDRKGKVISLPSNDNAMILGSSSLLGSRGSKVLLFSSHCSLCLYHLTNCYAASNEMGRQAAEILFDPDTDYDEVHSILGDGETIPYHRQLAALSDALGVAVRVVFLDTRLDRLGRPSPFHRDFSPTTHHWKIPRWSRKTFPPDSISLDEVRYTTNAARCVATSSSSGHRRAFVTLLYRPGGAAEADHYDILYPKLNVIPGSSLGHADVR</sequence>
<organism evidence="1 2">
    <name type="scientific">Ensete ventricosum</name>
    <name type="common">Abyssinian banana</name>
    <name type="synonym">Musa ensete</name>
    <dbReference type="NCBI Taxonomy" id="4639"/>
    <lineage>
        <taxon>Eukaryota</taxon>
        <taxon>Viridiplantae</taxon>
        <taxon>Streptophyta</taxon>
        <taxon>Embryophyta</taxon>
        <taxon>Tracheophyta</taxon>
        <taxon>Spermatophyta</taxon>
        <taxon>Magnoliopsida</taxon>
        <taxon>Liliopsida</taxon>
        <taxon>Zingiberales</taxon>
        <taxon>Musaceae</taxon>
        <taxon>Ensete</taxon>
    </lineage>
</organism>
<name>A0AAV8QBB9_ENSVE</name>
<keyword evidence="2" id="KW-1185">Reference proteome</keyword>
<comment type="caution">
    <text evidence="1">The sequence shown here is derived from an EMBL/GenBank/DDBJ whole genome shotgun (WGS) entry which is preliminary data.</text>
</comment>
<gene>
    <name evidence="1" type="ORF">OPV22_019403</name>
</gene>
<evidence type="ECO:0000313" key="1">
    <source>
        <dbReference type="EMBL" id="KAJ8475676.1"/>
    </source>
</evidence>
<evidence type="ECO:0008006" key="3">
    <source>
        <dbReference type="Google" id="ProtNLM"/>
    </source>
</evidence>